<dbReference type="InterPro" id="IPR011453">
    <property type="entry name" value="DUF1559"/>
</dbReference>
<evidence type="ECO:0000313" key="4">
    <source>
        <dbReference type="Proteomes" id="UP000324974"/>
    </source>
</evidence>
<dbReference type="PANTHER" id="PTHR30093:SF2">
    <property type="entry name" value="TYPE II SECRETION SYSTEM PROTEIN H"/>
    <property type="match status" value="1"/>
</dbReference>
<dbReference type="KEGG" id="lrs:PX52LOC_01198"/>
<dbReference type="Gene3D" id="3.30.700.10">
    <property type="entry name" value="Glycoprotein, Type 4 Pilin"/>
    <property type="match status" value="1"/>
</dbReference>
<organism evidence="3 4">
    <name type="scientific">Limnoglobus roseus</name>
    <dbReference type="NCBI Taxonomy" id="2598579"/>
    <lineage>
        <taxon>Bacteria</taxon>
        <taxon>Pseudomonadati</taxon>
        <taxon>Planctomycetota</taxon>
        <taxon>Planctomycetia</taxon>
        <taxon>Gemmatales</taxon>
        <taxon>Gemmataceae</taxon>
        <taxon>Limnoglobus</taxon>
    </lineage>
</organism>
<dbReference type="NCBIfam" id="TIGR04294">
    <property type="entry name" value="pre_pil_HX9DG"/>
    <property type="match status" value="1"/>
</dbReference>
<keyword evidence="1" id="KW-0812">Transmembrane</keyword>
<dbReference type="SUPFAM" id="SSF54523">
    <property type="entry name" value="Pili subunits"/>
    <property type="match status" value="1"/>
</dbReference>
<gene>
    <name evidence="3" type="ORF">PX52LOC_01198</name>
</gene>
<protein>
    <submittedName>
        <fullName evidence="3">Prepilin-type cleavage/methylation domain-containing protein</fullName>
    </submittedName>
</protein>
<reference evidence="4" key="1">
    <citation type="submission" date="2019-08" db="EMBL/GenBank/DDBJ databases">
        <title>Limnoglobus roseus gen. nov., sp. nov., a novel freshwater planctomycete with a giant genome from the family Gemmataceae.</title>
        <authorList>
            <person name="Kulichevskaya I.S."/>
            <person name="Naumoff D.G."/>
            <person name="Miroshnikov K."/>
            <person name="Ivanova A."/>
            <person name="Philippov D.A."/>
            <person name="Hakobyan A."/>
            <person name="Rijpstra I.C."/>
            <person name="Sinninghe Damste J.S."/>
            <person name="Liesack W."/>
            <person name="Dedysh S.N."/>
        </authorList>
    </citation>
    <scope>NUCLEOTIDE SEQUENCE [LARGE SCALE GENOMIC DNA]</scope>
    <source>
        <strain evidence="4">PX52</strain>
    </source>
</reference>
<keyword evidence="4" id="KW-1185">Reference proteome</keyword>
<evidence type="ECO:0000256" key="1">
    <source>
        <dbReference type="SAM" id="Phobius"/>
    </source>
</evidence>
<proteinExistence type="predicted"/>
<dbReference type="OrthoDB" id="241541at2"/>
<feature type="domain" description="DUF1559" evidence="2">
    <location>
        <begin position="37"/>
        <end position="331"/>
    </location>
</feature>
<feature type="transmembrane region" description="Helical" evidence="1">
    <location>
        <begin position="12"/>
        <end position="33"/>
    </location>
</feature>
<dbReference type="Pfam" id="PF07963">
    <property type="entry name" value="N_methyl"/>
    <property type="match status" value="1"/>
</dbReference>
<dbReference type="InterPro" id="IPR027558">
    <property type="entry name" value="Pre_pil_HX9DG_C"/>
</dbReference>
<dbReference type="RefSeq" id="WP_149115425.1">
    <property type="nucleotide sequence ID" value="NZ_CP042425.1"/>
</dbReference>
<dbReference type="InterPro" id="IPR012902">
    <property type="entry name" value="N_methyl_site"/>
</dbReference>
<dbReference type="EMBL" id="CP042425">
    <property type="protein sequence ID" value="QEL14318.1"/>
    <property type="molecule type" value="Genomic_DNA"/>
</dbReference>
<evidence type="ECO:0000313" key="3">
    <source>
        <dbReference type="EMBL" id="QEL14318.1"/>
    </source>
</evidence>
<dbReference type="PANTHER" id="PTHR30093">
    <property type="entry name" value="GENERAL SECRETION PATHWAY PROTEIN G"/>
    <property type="match status" value="1"/>
</dbReference>
<dbReference type="AlphaFoldDB" id="A0A5C1ABB6"/>
<dbReference type="InterPro" id="IPR045584">
    <property type="entry name" value="Pilin-like"/>
</dbReference>
<name>A0A5C1ABB6_9BACT</name>
<evidence type="ECO:0000259" key="2">
    <source>
        <dbReference type="Pfam" id="PF07596"/>
    </source>
</evidence>
<dbReference type="Pfam" id="PF07596">
    <property type="entry name" value="SBP_bac_10"/>
    <property type="match status" value="1"/>
</dbReference>
<dbReference type="NCBIfam" id="TIGR02532">
    <property type="entry name" value="IV_pilin_GFxxxE"/>
    <property type="match status" value="1"/>
</dbReference>
<accession>A0A5C1ABB6</accession>
<dbReference type="PROSITE" id="PS00409">
    <property type="entry name" value="PROKAR_NTER_METHYL"/>
    <property type="match status" value="1"/>
</dbReference>
<keyword evidence="1" id="KW-0472">Membrane</keyword>
<sequence>MMMNSHPPRRSGFTLIELLVVIAIIAILIGLLLPAVQKVREAAARAKCTNNLKQLGIAVHSYHDSNNFLPNRRVIRYQTLPTAATHDRYSLITMILPYIEQSALDSRITSGGTTSGGVAFTAYSNNPWDTGNEIFTQTIPTILCPSDPAQVVNGSVAGHNYLACLGDSFGSNPANADNNGVDTRGMFLFSNGTNNGRVSMVGVTDGLSNTIMLAERLRGAGGVDRSNTVANWSISTPSTCTATLSGGNNNYATGTTFTYTTSANYQAGFRWGDGGILYGGVTTIIPPNGASCVTGTEWQIGINTPSSRHTGGVNASMGDGSVRFIRDTIDAGVNQAAVSVANVSGISPWGVWGALGTRAGGESNVSTD</sequence>
<keyword evidence="1" id="KW-1133">Transmembrane helix</keyword>
<dbReference type="Proteomes" id="UP000324974">
    <property type="component" value="Chromosome"/>
</dbReference>